<feature type="transmembrane region" description="Helical" evidence="1">
    <location>
        <begin position="118"/>
        <end position="140"/>
    </location>
</feature>
<feature type="transmembrane region" description="Helical" evidence="1">
    <location>
        <begin position="80"/>
        <end position="106"/>
    </location>
</feature>
<dbReference type="Proteomes" id="UP000245790">
    <property type="component" value="Unassembled WGS sequence"/>
</dbReference>
<feature type="transmembrane region" description="Helical" evidence="1">
    <location>
        <begin position="41"/>
        <end position="60"/>
    </location>
</feature>
<accession>A0A316FM83</accession>
<feature type="transmembrane region" description="Helical" evidence="1">
    <location>
        <begin position="6"/>
        <end position="29"/>
    </location>
</feature>
<sequence length="174" mass="19368">MAPYFGGSIYVWGSIITIFMLALSFGYLMGGRWSIKSPNNLKYGSLFIISGLLLLPMILFGENIMQWIFERFEDPRYGSLLGASGLFLLPTLVMGMIAPYSVRLLVISAEHSGQTAGFLYFVSTIGSALGTILTSFYLVLWFEINVILWVIFATFIACGSSAILRHLYLDPKHV</sequence>
<evidence type="ECO:0000313" key="2">
    <source>
        <dbReference type="EMBL" id="PWK49295.1"/>
    </source>
</evidence>
<feature type="transmembrane region" description="Helical" evidence="1">
    <location>
        <begin position="146"/>
        <end position="168"/>
    </location>
</feature>
<dbReference type="NCBIfam" id="NF037959">
    <property type="entry name" value="MFS_SpdSyn"/>
    <property type="match status" value="1"/>
</dbReference>
<comment type="caution">
    <text evidence="2">The sequence shown here is derived from an EMBL/GenBank/DDBJ whole genome shotgun (WGS) entry which is preliminary data.</text>
</comment>
<reference evidence="2 3" key="1">
    <citation type="submission" date="2018-05" db="EMBL/GenBank/DDBJ databases">
        <title>Genomic Encyclopedia of Type Strains, Phase IV (KMG-IV): sequencing the most valuable type-strain genomes for metagenomic binning, comparative biology and taxonomic classification.</title>
        <authorList>
            <person name="Goeker M."/>
        </authorList>
    </citation>
    <scope>NUCLEOTIDE SEQUENCE [LARGE SCALE GENOMIC DNA]</scope>
    <source>
        <strain evidence="2 3">DSM 25350</strain>
    </source>
</reference>
<evidence type="ECO:0000313" key="3">
    <source>
        <dbReference type="Proteomes" id="UP000245790"/>
    </source>
</evidence>
<keyword evidence="3" id="KW-1185">Reference proteome</keyword>
<evidence type="ECO:0000256" key="1">
    <source>
        <dbReference type="SAM" id="Phobius"/>
    </source>
</evidence>
<keyword evidence="1" id="KW-1133">Transmembrane helix</keyword>
<evidence type="ECO:0008006" key="4">
    <source>
        <dbReference type="Google" id="ProtNLM"/>
    </source>
</evidence>
<name>A0A316FM83_9GAMM</name>
<keyword evidence="1" id="KW-0812">Transmembrane</keyword>
<dbReference type="EMBL" id="QGGU01000008">
    <property type="protein sequence ID" value="PWK49295.1"/>
    <property type="molecule type" value="Genomic_DNA"/>
</dbReference>
<protein>
    <recommendedName>
        <fullName evidence="4">Glycosyl transferase</fullName>
    </recommendedName>
</protein>
<proteinExistence type="predicted"/>
<organism evidence="2 3">
    <name type="scientific">Pleionea mediterranea</name>
    <dbReference type="NCBI Taxonomy" id="523701"/>
    <lineage>
        <taxon>Bacteria</taxon>
        <taxon>Pseudomonadati</taxon>
        <taxon>Pseudomonadota</taxon>
        <taxon>Gammaproteobacteria</taxon>
        <taxon>Oceanospirillales</taxon>
        <taxon>Pleioneaceae</taxon>
        <taxon>Pleionea</taxon>
    </lineage>
</organism>
<gene>
    <name evidence="2" type="ORF">C8D97_108205</name>
</gene>
<dbReference type="AlphaFoldDB" id="A0A316FM83"/>
<keyword evidence="1" id="KW-0472">Membrane</keyword>